<dbReference type="EMBL" id="CADCTL010000082">
    <property type="protein sequence ID" value="CAA9231180.1"/>
    <property type="molecule type" value="Genomic_DNA"/>
</dbReference>
<feature type="transmembrane region" description="Helical" evidence="1">
    <location>
        <begin position="164"/>
        <end position="185"/>
    </location>
</feature>
<reference evidence="2" key="1">
    <citation type="submission" date="2020-02" db="EMBL/GenBank/DDBJ databases">
        <authorList>
            <person name="Meier V. D."/>
        </authorList>
    </citation>
    <scope>NUCLEOTIDE SEQUENCE</scope>
    <source>
        <strain evidence="2">AVDCRST_MAG04</strain>
    </source>
</reference>
<keyword evidence="1" id="KW-1133">Transmembrane helix</keyword>
<evidence type="ECO:0008006" key="3">
    <source>
        <dbReference type="Google" id="ProtNLM"/>
    </source>
</evidence>
<dbReference type="AlphaFoldDB" id="A0A6J4HT38"/>
<evidence type="ECO:0000313" key="2">
    <source>
        <dbReference type="EMBL" id="CAA9231180.1"/>
    </source>
</evidence>
<dbReference type="Pfam" id="PF03591">
    <property type="entry name" value="AzlC"/>
    <property type="match status" value="1"/>
</dbReference>
<feature type="transmembrane region" description="Helical" evidence="1">
    <location>
        <begin position="14"/>
        <end position="36"/>
    </location>
</feature>
<feature type="transmembrane region" description="Helical" evidence="1">
    <location>
        <begin position="73"/>
        <end position="94"/>
    </location>
</feature>
<dbReference type="InterPro" id="IPR011606">
    <property type="entry name" value="Brnchd-chn_aa_trnsp_permease"/>
</dbReference>
<accession>A0A6J4HT38</accession>
<organism evidence="2">
    <name type="scientific">uncultured Acetobacteraceae bacterium</name>
    <dbReference type="NCBI Taxonomy" id="169975"/>
    <lineage>
        <taxon>Bacteria</taxon>
        <taxon>Pseudomonadati</taxon>
        <taxon>Pseudomonadota</taxon>
        <taxon>Alphaproteobacteria</taxon>
        <taxon>Acetobacterales</taxon>
        <taxon>Acetobacteraceae</taxon>
        <taxon>environmental samples</taxon>
    </lineage>
</organism>
<feature type="transmembrane region" description="Helical" evidence="1">
    <location>
        <begin position="205"/>
        <end position="227"/>
    </location>
</feature>
<keyword evidence="1" id="KW-0472">Membrane</keyword>
<sequence>MPIAPFLSGLRPGVLAALGAPAVAMVATFLAFGAAVRDAGLPLPWALGAALLIYGMPGQLVLLQFAAGGGGGAAPAVLGAVAANARFLPMAVALTPWLGGGRRARFLALPFIAITPWAAAMQALPGLAPDARLPWFLGFASASWSLAGLATAAGHALMPLLDPAALAALLFANPLYFALLLAAGVGAPASRRAVLAGALAAPVGLLLPPAWALLGAGLLGGTLAFLAGRHRGRGG</sequence>
<keyword evidence="1" id="KW-0812">Transmembrane</keyword>
<name>A0A6J4HT38_9PROT</name>
<proteinExistence type="predicted"/>
<protein>
    <recommendedName>
        <fullName evidence="3">AzlC family protein</fullName>
    </recommendedName>
</protein>
<gene>
    <name evidence="2" type="ORF">AVDCRST_MAG04-1133</name>
</gene>
<feature type="transmembrane region" description="Helical" evidence="1">
    <location>
        <begin position="106"/>
        <end position="124"/>
    </location>
</feature>
<feature type="transmembrane region" description="Helical" evidence="1">
    <location>
        <begin position="136"/>
        <end position="157"/>
    </location>
</feature>
<feature type="transmembrane region" description="Helical" evidence="1">
    <location>
        <begin position="43"/>
        <end position="67"/>
    </location>
</feature>
<evidence type="ECO:0000256" key="1">
    <source>
        <dbReference type="SAM" id="Phobius"/>
    </source>
</evidence>